<keyword evidence="1" id="KW-0808">Transferase</keyword>
<feature type="compositionally biased region" description="Low complexity" evidence="6">
    <location>
        <begin position="478"/>
        <end position="487"/>
    </location>
</feature>
<reference evidence="9" key="1">
    <citation type="journal article" date="2012" name="J. Bacteriol.">
        <title>Genome Sequence of Streptomyces auratus Strain AGR0001, a Phoslactomycin-Producing Actinomycete.</title>
        <authorList>
            <person name="Han X."/>
            <person name="Li M."/>
            <person name="Ding Z."/>
            <person name="Zhao J."/>
            <person name="Ji K."/>
            <person name="Wen M."/>
            <person name="Lu T."/>
        </authorList>
    </citation>
    <scope>NUCLEOTIDE SEQUENCE</scope>
    <source>
        <strain evidence="9">AGR0001</strain>
    </source>
</reference>
<proteinExistence type="predicted"/>
<evidence type="ECO:0000256" key="1">
    <source>
        <dbReference type="ARBA" id="ARBA00022679"/>
    </source>
</evidence>
<keyword evidence="3 9" id="KW-0418">Kinase</keyword>
<feature type="region of interest" description="Disordered" evidence="6">
    <location>
        <begin position="22"/>
        <end position="53"/>
    </location>
</feature>
<organism evidence="9 10">
    <name type="scientific">Streptomyces auratus AGR0001</name>
    <dbReference type="NCBI Taxonomy" id="1160718"/>
    <lineage>
        <taxon>Bacteria</taxon>
        <taxon>Bacillati</taxon>
        <taxon>Actinomycetota</taxon>
        <taxon>Actinomycetes</taxon>
        <taxon>Kitasatosporales</taxon>
        <taxon>Streptomycetaceae</taxon>
        <taxon>Streptomyces</taxon>
    </lineage>
</organism>
<feature type="binding site" evidence="5">
    <location>
        <position position="90"/>
    </location>
    <ligand>
        <name>ATP</name>
        <dbReference type="ChEBI" id="CHEBI:30616"/>
    </ligand>
</feature>
<dbReference type="GO" id="GO:0005524">
    <property type="term" value="F:ATP binding"/>
    <property type="evidence" value="ECO:0007669"/>
    <property type="project" value="UniProtKB-UniRule"/>
</dbReference>
<evidence type="ECO:0000256" key="2">
    <source>
        <dbReference type="ARBA" id="ARBA00022741"/>
    </source>
</evidence>
<evidence type="ECO:0000256" key="5">
    <source>
        <dbReference type="PROSITE-ProRule" id="PRU10141"/>
    </source>
</evidence>
<sequence length="607" mass="62050">MADAVLGTRVCADSPARRIRATGRQIVEQPGRAGQQGRSGETRRPGAVAPLKDRDPQRIGAYRLIGRLGEGGMGQVFLARSDRGRTVAVKLVRAELADQEQFRARFRQEVRAASRVGREWTAPVLDADTEAETPWVATGYIAGPSLQQAVAGGTPLPERTVRILASGLALALESIHAAGIIHRDLKPSNVLLTIDGPRVIDFGIARALDVVTGNTLTRTGEAVGSPGFMSPEQIRGTSLTPASDVFCLGSVLMYAATGRQPFGTPDSGVHAVMYRIAQEEPDLSALPEGLHDLIAGCLAKDPGQRPTPAQLLAQAEGDGEDDRGADGEPWLPGALIARLGRHAVELLEAENPMGGGTDGAGARLAPPDASWAADGPALHAAPATVSSASAAAALPPSPVRHGPVAGPAPAAPSPAYGYPYAGGSQAYGAEAYAPPTPAPAAPAPRRRGAVTALLVTAALVLAGAGAATAYALLNGKDQGAGSTAAKDGGSGKKGQGSAESGSLPATYLGTWETTTGANGANILRLTLTQGKVGDPVLKMTISGSGYQCEFAATLKSAGPPVRLSPSTVVSGPAKSCRPGSSSSLELVNGRLRRVTDGRPPLSYGRMT</sequence>
<feature type="region of interest" description="Disordered" evidence="6">
    <location>
        <begin position="478"/>
        <end position="503"/>
    </location>
</feature>
<dbReference type="PANTHER" id="PTHR43289">
    <property type="entry name" value="MITOGEN-ACTIVATED PROTEIN KINASE KINASE KINASE 20-RELATED"/>
    <property type="match status" value="1"/>
</dbReference>
<keyword evidence="7" id="KW-0812">Transmembrane</keyword>
<dbReference type="InterPro" id="IPR000719">
    <property type="entry name" value="Prot_kinase_dom"/>
</dbReference>
<keyword evidence="10" id="KW-1185">Reference proteome</keyword>
<dbReference type="PANTHER" id="PTHR43289:SF34">
    <property type="entry name" value="SERINE_THREONINE-PROTEIN KINASE YBDM-RELATED"/>
    <property type="match status" value="1"/>
</dbReference>
<dbReference type="Gene3D" id="1.10.510.10">
    <property type="entry name" value="Transferase(Phosphotransferase) domain 1"/>
    <property type="match status" value="1"/>
</dbReference>
<dbReference type="KEGG" id="sauh:SU9_015990"/>
<dbReference type="OrthoDB" id="9762169at2"/>
<gene>
    <name evidence="9" type="ORF">SU9_015990</name>
</gene>
<dbReference type="PROSITE" id="PS00108">
    <property type="entry name" value="PROTEIN_KINASE_ST"/>
    <property type="match status" value="1"/>
</dbReference>
<keyword evidence="9" id="KW-0723">Serine/threonine-protein kinase</keyword>
<dbReference type="AlphaFoldDB" id="A0A8B1NPW7"/>
<dbReference type="SUPFAM" id="SSF56112">
    <property type="entry name" value="Protein kinase-like (PK-like)"/>
    <property type="match status" value="1"/>
</dbReference>
<reference evidence="9" key="2">
    <citation type="submission" date="2021-04" db="EMBL/GenBank/DDBJ databases">
        <authorList>
            <person name="Wen M.-L."/>
            <person name="Han X.-L."/>
            <person name="Xiong J."/>
        </authorList>
    </citation>
    <scope>NUCLEOTIDE SEQUENCE</scope>
    <source>
        <strain evidence="9">AGR0001</strain>
    </source>
</reference>
<keyword evidence="4 5" id="KW-0067">ATP-binding</keyword>
<evidence type="ECO:0000256" key="4">
    <source>
        <dbReference type="ARBA" id="ARBA00022840"/>
    </source>
</evidence>
<protein>
    <submittedName>
        <fullName evidence="9">Serine/threonine protein kinase</fullName>
    </submittedName>
</protein>
<feature type="transmembrane region" description="Helical" evidence="7">
    <location>
        <begin position="449"/>
        <end position="473"/>
    </location>
</feature>
<dbReference type="CDD" id="cd14014">
    <property type="entry name" value="STKc_PknB_like"/>
    <property type="match status" value="1"/>
</dbReference>
<feature type="region of interest" description="Disordered" evidence="6">
    <location>
        <begin position="350"/>
        <end position="377"/>
    </location>
</feature>
<keyword evidence="7" id="KW-1133">Transmembrane helix</keyword>
<dbReference type="InterPro" id="IPR017441">
    <property type="entry name" value="Protein_kinase_ATP_BS"/>
</dbReference>
<dbReference type="PROSITE" id="PS50011">
    <property type="entry name" value="PROTEIN_KINASE_DOM"/>
    <property type="match status" value="1"/>
</dbReference>
<evidence type="ECO:0000313" key="10">
    <source>
        <dbReference type="Proteomes" id="UP000009036"/>
    </source>
</evidence>
<evidence type="ECO:0000256" key="3">
    <source>
        <dbReference type="ARBA" id="ARBA00022777"/>
    </source>
</evidence>
<keyword evidence="2 5" id="KW-0547">Nucleotide-binding</keyword>
<dbReference type="GO" id="GO:0004674">
    <property type="term" value="F:protein serine/threonine kinase activity"/>
    <property type="evidence" value="ECO:0007669"/>
    <property type="project" value="UniProtKB-KW"/>
</dbReference>
<evidence type="ECO:0000256" key="6">
    <source>
        <dbReference type="SAM" id="MobiDB-lite"/>
    </source>
</evidence>
<dbReference type="Gene3D" id="3.30.200.20">
    <property type="entry name" value="Phosphorylase Kinase, domain 1"/>
    <property type="match status" value="1"/>
</dbReference>
<feature type="domain" description="Protein kinase" evidence="8">
    <location>
        <begin position="62"/>
        <end position="331"/>
    </location>
</feature>
<dbReference type="InterPro" id="IPR011009">
    <property type="entry name" value="Kinase-like_dom_sf"/>
</dbReference>
<accession>A0A8B1NPW7</accession>
<dbReference type="PROSITE" id="PS00107">
    <property type="entry name" value="PROTEIN_KINASE_ATP"/>
    <property type="match status" value="1"/>
</dbReference>
<dbReference type="Proteomes" id="UP000009036">
    <property type="component" value="Chromosome"/>
</dbReference>
<feature type="region of interest" description="Disordered" evidence="6">
    <location>
        <begin position="299"/>
        <end position="331"/>
    </location>
</feature>
<evidence type="ECO:0000256" key="7">
    <source>
        <dbReference type="SAM" id="Phobius"/>
    </source>
</evidence>
<dbReference type="EMBL" id="CP072931">
    <property type="protein sequence ID" value="QTZ92790.1"/>
    <property type="molecule type" value="Genomic_DNA"/>
</dbReference>
<keyword evidence="7" id="KW-0472">Membrane</keyword>
<dbReference type="InterPro" id="IPR008271">
    <property type="entry name" value="Ser/Thr_kinase_AS"/>
</dbReference>
<name>A0A8B1NPW7_9ACTN</name>
<dbReference type="SMART" id="SM00220">
    <property type="entry name" value="S_TKc"/>
    <property type="match status" value="1"/>
</dbReference>
<evidence type="ECO:0000313" key="9">
    <source>
        <dbReference type="EMBL" id="QTZ92790.1"/>
    </source>
</evidence>
<dbReference type="Pfam" id="PF00069">
    <property type="entry name" value="Pkinase"/>
    <property type="match status" value="1"/>
</dbReference>
<evidence type="ECO:0000259" key="8">
    <source>
        <dbReference type="PROSITE" id="PS50011"/>
    </source>
</evidence>